<evidence type="ECO:0000256" key="2">
    <source>
        <dbReference type="ARBA" id="ARBA00023125"/>
    </source>
</evidence>
<evidence type="ECO:0000313" key="7">
    <source>
        <dbReference type="Proteomes" id="UP001622594"/>
    </source>
</evidence>
<accession>A0ABZ1LCY4</accession>
<feature type="compositionally biased region" description="Basic residues" evidence="4">
    <location>
        <begin position="338"/>
        <end position="350"/>
    </location>
</feature>
<dbReference type="RefSeq" id="WP_406335568.1">
    <property type="nucleotide sequence ID" value="NZ_CP108188.1"/>
</dbReference>
<evidence type="ECO:0000313" key="6">
    <source>
        <dbReference type="EMBL" id="WTR72212.1"/>
    </source>
</evidence>
<keyword evidence="2" id="KW-0238">DNA-binding</keyword>
<protein>
    <submittedName>
        <fullName evidence="6">Winged helix-turn-helix domain-containing protein</fullName>
    </submittedName>
</protein>
<dbReference type="Proteomes" id="UP001622594">
    <property type="component" value="Chromosome"/>
</dbReference>
<dbReference type="InterPro" id="IPR011991">
    <property type="entry name" value="ArsR-like_HTH"/>
</dbReference>
<feature type="region of interest" description="Disordered" evidence="4">
    <location>
        <begin position="323"/>
        <end position="350"/>
    </location>
</feature>
<keyword evidence="7" id="KW-1185">Reference proteome</keyword>
<dbReference type="InterPro" id="IPR036388">
    <property type="entry name" value="WH-like_DNA-bd_sf"/>
</dbReference>
<reference evidence="6 7" key="1">
    <citation type="submission" date="2022-10" db="EMBL/GenBank/DDBJ databases">
        <title>The complete genomes of actinobacterial strains from the NBC collection.</title>
        <authorList>
            <person name="Joergensen T.S."/>
            <person name="Alvarez Arevalo M."/>
            <person name="Sterndorff E.B."/>
            <person name="Faurdal D."/>
            <person name="Vuksanovic O."/>
            <person name="Mourched A.-S."/>
            <person name="Charusanti P."/>
            <person name="Shaw S."/>
            <person name="Blin K."/>
            <person name="Weber T."/>
        </authorList>
    </citation>
    <scope>NUCLEOTIDE SEQUENCE [LARGE SCALE GENOMIC DNA]</scope>
    <source>
        <strain evidence="6 7">NBC_00123</strain>
    </source>
</reference>
<dbReference type="PANTHER" id="PTHR43132:SF8">
    <property type="entry name" value="HTH-TYPE TRANSCRIPTIONAL REGULATOR KMTR"/>
    <property type="match status" value="1"/>
</dbReference>
<gene>
    <name evidence="6" type="ORF">OG814_24490</name>
</gene>
<dbReference type="InterPro" id="IPR051011">
    <property type="entry name" value="Metal_resp_trans_reg"/>
</dbReference>
<dbReference type="PANTHER" id="PTHR43132">
    <property type="entry name" value="ARSENICAL RESISTANCE OPERON REPRESSOR ARSR-RELATED"/>
    <property type="match status" value="1"/>
</dbReference>
<dbReference type="Gene3D" id="1.10.10.10">
    <property type="entry name" value="Winged helix-like DNA-binding domain superfamily/Winged helix DNA-binding domain"/>
    <property type="match status" value="1"/>
</dbReference>
<feature type="domain" description="HTH arsR-type" evidence="5">
    <location>
        <begin position="252"/>
        <end position="325"/>
    </location>
</feature>
<name>A0ABZ1LCY4_9ACTN</name>
<dbReference type="SMART" id="SM00418">
    <property type="entry name" value="HTH_ARSR"/>
    <property type="match status" value="1"/>
</dbReference>
<evidence type="ECO:0000256" key="4">
    <source>
        <dbReference type="SAM" id="MobiDB-lite"/>
    </source>
</evidence>
<dbReference type="SUPFAM" id="SSF46785">
    <property type="entry name" value="Winged helix' DNA-binding domain"/>
    <property type="match status" value="1"/>
</dbReference>
<evidence type="ECO:0000256" key="1">
    <source>
        <dbReference type="ARBA" id="ARBA00023015"/>
    </source>
</evidence>
<dbReference type="InterPro" id="IPR036390">
    <property type="entry name" value="WH_DNA-bd_sf"/>
</dbReference>
<sequence length="350" mass="37394">MLRVHFTAGDMTRVRFAPRPSPVPELHAALLMLGAPHEELLFGRWRGRLLRTLPGAAEPLAQLVPGGTAPRFLDVLGGTREEGFALIRAARPEVVRSELERVYAGQGSVPPRVRALHDGDAAAWGALDRAQRAAYETVLAPVWPLVQDLHRAEFTRYALTAAERGLAAALGAVAPGSRLRGGVWEWPASPTAREVGEVRLDGRGLVLLPTFHWRGGPLVQDLPDRPVVLTYPAGGGIPPMPEPRGARGGAGGLSAALGRTRTEVLLALTEPRTTTDLARRTGISNATASAHATALRAAGLITTTRTGRSVHHERTPLGALLLAGGADRGAPPGPWTRRPAHSARPRRRRR</sequence>
<dbReference type="CDD" id="cd00090">
    <property type="entry name" value="HTH_ARSR"/>
    <property type="match status" value="1"/>
</dbReference>
<dbReference type="EMBL" id="CP108188">
    <property type="protein sequence ID" value="WTR72212.1"/>
    <property type="molecule type" value="Genomic_DNA"/>
</dbReference>
<dbReference type="InterPro" id="IPR001845">
    <property type="entry name" value="HTH_ArsR_DNA-bd_dom"/>
</dbReference>
<evidence type="ECO:0000256" key="3">
    <source>
        <dbReference type="ARBA" id="ARBA00023163"/>
    </source>
</evidence>
<keyword evidence="1" id="KW-0805">Transcription regulation</keyword>
<organism evidence="6 7">
    <name type="scientific">Streptomyces zaomyceticus</name>
    <dbReference type="NCBI Taxonomy" id="68286"/>
    <lineage>
        <taxon>Bacteria</taxon>
        <taxon>Bacillati</taxon>
        <taxon>Actinomycetota</taxon>
        <taxon>Actinomycetes</taxon>
        <taxon>Kitasatosporales</taxon>
        <taxon>Streptomycetaceae</taxon>
        <taxon>Streptomyces</taxon>
    </lineage>
</organism>
<dbReference type="Pfam" id="PF12840">
    <property type="entry name" value="HTH_20"/>
    <property type="match status" value="1"/>
</dbReference>
<evidence type="ECO:0000259" key="5">
    <source>
        <dbReference type="SMART" id="SM00418"/>
    </source>
</evidence>
<proteinExistence type="predicted"/>
<keyword evidence="3" id="KW-0804">Transcription</keyword>